<name>A0A4Z2HPD5_9TELE</name>
<comment type="caution">
    <text evidence="2">The sequence shown here is derived from an EMBL/GenBank/DDBJ whole genome shotgun (WGS) entry which is preliminary data.</text>
</comment>
<evidence type="ECO:0000313" key="2">
    <source>
        <dbReference type="EMBL" id="TNN67115.1"/>
    </source>
</evidence>
<feature type="compositionally biased region" description="Basic and acidic residues" evidence="1">
    <location>
        <begin position="83"/>
        <end position="92"/>
    </location>
</feature>
<feature type="region of interest" description="Disordered" evidence="1">
    <location>
        <begin position="25"/>
        <end position="52"/>
    </location>
</feature>
<feature type="region of interest" description="Disordered" evidence="1">
    <location>
        <begin position="83"/>
        <end position="104"/>
    </location>
</feature>
<proteinExistence type="predicted"/>
<evidence type="ECO:0000256" key="1">
    <source>
        <dbReference type="SAM" id="MobiDB-lite"/>
    </source>
</evidence>
<dbReference type="Proteomes" id="UP000314294">
    <property type="component" value="Unassembled WGS sequence"/>
</dbReference>
<gene>
    <name evidence="2" type="ORF">EYF80_022645</name>
</gene>
<feature type="compositionally biased region" description="Polar residues" evidence="1">
    <location>
        <begin position="95"/>
        <end position="104"/>
    </location>
</feature>
<dbReference type="EMBL" id="SRLO01000209">
    <property type="protein sequence ID" value="TNN67115.1"/>
    <property type="molecule type" value="Genomic_DNA"/>
</dbReference>
<organism evidence="2 3">
    <name type="scientific">Liparis tanakae</name>
    <name type="common">Tanaka's snailfish</name>
    <dbReference type="NCBI Taxonomy" id="230148"/>
    <lineage>
        <taxon>Eukaryota</taxon>
        <taxon>Metazoa</taxon>
        <taxon>Chordata</taxon>
        <taxon>Craniata</taxon>
        <taxon>Vertebrata</taxon>
        <taxon>Euteleostomi</taxon>
        <taxon>Actinopterygii</taxon>
        <taxon>Neopterygii</taxon>
        <taxon>Teleostei</taxon>
        <taxon>Neoteleostei</taxon>
        <taxon>Acanthomorphata</taxon>
        <taxon>Eupercaria</taxon>
        <taxon>Perciformes</taxon>
        <taxon>Cottioidei</taxon>
        <taxon>Cottales</taxon>
        <taxon>Liparidae</taxon>
        <taxon>Liparis</taxon>
    </lineage>
</organism>
<keyword evidence="3" id="KW-1185">Reference proteome</keyword>
<dbReference type="AlphaFoldDB" id="A0A4Z2HPD5"/>
<reference evidence="2 3" key="1">
    <citation type="submission" date="2019-03" db="EMBL/GenBank/DDBJ databases">
        <title>First draft genome of Liparis tanakae, snailfish: a comprehensive survey of snailfish specific genes.</title>
        <authorList>
            <person name="Kim W."/>
            <person name="Song I."/>
            <person name="Jeong J.-H."/>
            <person name="Kim D."/>
            <person name="Kim S."/>
            <person name="Ryu S."/>
            <person name="Song J.Y."/>
            <person name="Lee S.K."/>
        </authorList>
    </citation>
    <scope>NUCLEOTIDE SEQUENCE [LARGE SCALE GENOMIC DNA]</scope>
    <source>
        <tissue evidence="2">Muscle</tissue>
    </source>
</reference>
<sequence>MSSLHLQASPEKKCKAIIPRFTPAGYSPPSCSTPPASPNARRPVHLAAADRSKVKQIHDLRCSDDDDNNDNDDNRCNIYRRFFTGEDSRKPPEPSNTRLQTHGAQHTGFIGGCLLG</sequence>
<evidence type="ECO:0000313" key="3">
    <source>
        <dbReference type="Proteomes" id="UP000314294"/>
    </source>
</evidence>
<accession>A0A4Z2HPD5</accession>
<protein>
    <submittedName>
        <fullName evidence="2">Uncharacterized protein</fullName>
    </submittedName>
</protein>